<evidence type="ECO:0000313" key="2">
    <source>
        <dbReference type="EMBL" id="SDF52326.1"/>
    </source>
</evidence>
<accession>A0A1G7LSF0</accession>
<dbReference type="InterPro" id="IPR036527">
    <property type="entry name" value="SCP2_sterol-bd_dom_sf"/>
</dbReference>
<sequence length="389" mass="43573">MEFRLINAADTEAVKLLWSYCFEQQDHPFFNWFFSDYYQPENVLGGYDQGRLVTCIHIIPYEILLREKPLPVAFLVGLATAPGSRGSGAAGKLLRAALNEARGRGQYASILIPRRNGFYRPLGWELCYHHYHYDVAAADLVHVAKRHGAFRRVDSVDEWPALAGVYEAFVAGRHGYAVRRAANWRSLLAAHLAEKGFIYVLEDGGRPKGYILYHRGENVLTVTEMAYADGRAQQALFYFLYQHRYQTERIEWNAPLDDVVHFALPNPKKEVWLHPFMAGRIVDVAALLTVIRYPPGPAGQMVLCVEDGLADWNNGCFALEIAGGQGRVTRVAEDKADVSCPVGALAQLVFGRLSARELAAAGRLTASPQGVALLDQLFPPRVNYINEYF</sequence>
<dbReference type="Gene3D" id="3.40.630.30">
    <property type="match status" value="2"/>
</dbReference>
<protein>
    <submittedName>
        <fullName evidence="2">Predicted acetyltransferase</fullName>
    </submittedName>
</protein>
<dbReference type="InterPro" id="IPR000182">
    <property type="entry name" value="GNAT_dom"/>
</dbReference>
<reference evidence="3" key="1">
    <citation type="submission" date="2016-10" db="EMBL/GenBank/DDBJ databases">
        <authorList>
            <person name="Varghese N."/>
            <person name="Submissions S."/>
        </authorList>
    </citation>
    <scope>NUCLEOTIDE SEQUENCE [LARGE SCALE GENOMIC DNA]</scope>
    <source>
        <strain evidence="3">DSM 23256</strain>
    </source>
</reference>
<dbReference type="InterPro" id="IPR016181">
    <property type="entry name" value="Acyl_CoA_acyltransferase"/>
</dbReference>
<dbReference type="STRING" id="1123285.SAMN05660235_01890"/>
<dbReference type="EMBL" id="FNBU01000013">
    <property type="protein sequence ID" value="SDF52326.1"/>
    <property type="molecule type" value="Genomic_DNA"/>
</dbReference>
<dbReference type="SUPFAM" id="SSF55718">
    <property type="entry name" value="SCP-like"/>
    <property type="match status" value="1"/>
</dbReference>
<dbReference type="RefSeq" id="WP_093690248.1">
    <property type="nucleotide sequence ID" value="NZ_FNBU01000013.1"/>
</dbReference>
<name>A0A1G7LSF0_9FIRM</name>
<dbReference type="PANTHER" id="PTHR37817">
    <property type="entry name" value="N-ACETYLTRANSFERASE EIS"/>
    <property type="match status" value="1"/>
</dbReference>
<dbReference type="Pfam" id="PF13530">
    <property type="entry name" value="SCP2_2"/>
    <property type="match status" value="1"/>
</dbReference>
<dbReference type="Proteomes" id="UP000243333">
    <property type="component" value="Unassembled WGS sequence"/>
</dbReference>
<dbReference type="PROSITE" id="PS51186">
    <property type="entry name" value="GNAT"/>
    <property type="match status" value="1"/>
</dbReference>
<dbReference type="SUPFAM" id="SSF55729">
    <property type="entry name" value="Acyl-CoA N-acyltransferases (Nat)"/>
    <property type="match status" value="1"/>
</dbReference>
<dbReference type="InterPro" id="IPR051554">
    <property type="entry name" value="Acetyltransferase_Eis"/>
</dbReference>
<dbReference type="InterPro" id="IPR025559">
    <property type="entry name" value="Eis_dom"/>
</dbReference>
<evidence type="ECO:0000259" key="1">
    <source>
        <dbReference type="PROSITE" id="PS51186"/>
    </source>
</evidence>
<keyword evidence="2" id="KW-0808">Transferase</keyword>
<dbReference type="OrthoDB" id="9768284at2"/>
<dbReference type="CDD" id="cd04301">
    <property type="entry name" value="NAT_SF"/>
    <property type="match status" value="1"/>
</dbReference>
<dbReference type="Gene3D" id="3.30.1050.10">
    <property type="entry name" value="SCP2 sterol-binding domain"/>
    <property type="match status" value="1"/>
</dbReference>
<dbReference type="InterPro" id="IPR041380">
    <property type="entry name" value="Acetyltransf_17"/>
</dbReference>
<dbReference type="PANTHER" id="PTHR37817:SF1">
    <property type="entry name" value="N-ACETYLTRANSFERASE EIS"/>
    <property type="match status" value="1"/>
</dbReference>
<dbReference type="Pfam" id="PF13527">
    <property type="entry name" value="Acetyltransf_9"/>
    <property type="match status" value="1"/>
</dbReference>
<organism evidence="2 3">
    <name type="scientific">Sporolituus thermophilus DSM 23256</name>
    <dbReference type="NCBI Taxonomy" id="1123285"/>
    <lineage>
        <taxon>Bacteria</taxon>
        <taxon>Bacillati</taxon>
        <taxon>Bacillota</taxon>
        <taxon>Negativicutes</taxon>
        <taxon>Selenomonadales</taxon>
        <taxon>Sporomusaceae</taxon>
        <taxon>Sporolituus</taxon>
    </lineage>
</organism>
<feature type="domain" description="N-acetyltransferase" evidence="1">
    <location>
        <begin position="1"/>
        <end position="145"/>
    </location>
</feature>
<dbReference type="Pfam" id="PF17668">
    <property type="entry name" value="Acetyltransf_17"/>
    <property type="match status" value="1"/>
</dbReference>
<dbReference type="AlphaFoldDB" id="A0A1G7LSF0"/>
<evidence type="ECO:0000313" key="3">
    <source>
        <dbReference type="Proteomes" id="UP000243333"/>
    </source>
</evidence>
<dbReference type="GO" id="GO:0030649">
    <property type="term" value="P:aminoglycoside antibiotic catabolic process"/>
    <property type="evidence" value="ECO:0007669"/>
    <property type="project" value="TreeGrafter"/>
</dbReference>
<dbReference type="GO" id="GO:0034069">
    <property type="term" value="F:aminoglycoside N-acetyltransferase activity"/>
    <property type="evidence" value="ECO:0007669"/>
    <property type="project" value="TreeGrafter"/>
</dbReference>
<keyword evidence="3" id="KW-1185">Reference proteome</keyword>
<proteinExistence type="predicted"/>
<gene>
    <name evidence="2" type="ORF">SAMN05660235_01890</name>
</gene>